<dbReference type="Proteomes" id="UP001152759">
    <property type="component" value="Chromosome 1"/>
</dbReference>
<evidence type="ECO:0008006" key="7">
    <source>
        <dbReference type="Google" id="ProtNLM"/>
    </source>
</evidence>
<dbReference type="FunFam" id="3.40.50.10480:FF:000001">
    <property type="entry name" value="IMP4, U3 small nucleolar ribonucleoprotein"/>
    <property type="match status" value="1"/>
</dbReference>
<evidence type="ECO:0000256" key="2">
    <source>
        <dbReference type="SAM" id="MobiDB-lite"/>
    </source>
</evidence>
<reference evidence="5" key="1">
    <citation type="submission" date="2021-12" db="EMBL/GenBank/DDBJ databases">
        <authorList>
            <person name="King R."/>
        </authorList>
    </citation>
    <scope>NUCLEOTIDE SEQUENCE</scope>
</reference>
<name>A0A9P0EZH6_BEMTA</name>
<gene>
    <name evidence="5" type="ORF">BEMITA_LOCUS1915</name>
</gene>
<dbReference type="SMART" id="SM00879">
    <property type="entry name" value="Brix"/>
    <property type="match status" value="1"/>
</dbReference>
<dbReference type="InterPro" id="IPR044281">
    <property type="entry name" value="IMP4/RPF1"/>
</dbReference>
<feature type="domain" description="HMG box" evidence="3">
    <location>
        <begin position="429"/>
        <end position="497"/>
    </location>
</feature>
<dbReference type="Pfam" id="PF04427">
    <property type="entry name" value="Brix"/>
    <property type="match status" value="1"/>
</dbReference>
<dbReference type="GO" id="GO:0003677">
    <property type="term" value="F:DNA binding"/>
    <property type="evidence" value="ECO:0007669"/>
    <property type="project" value="UniProtKB-UniRule"/>
</dbReference>
<dbReference type="GO" id="GO:0030515">
    <property type="term" value="F:snoRNA binding"/>
    <property type="evidence" value="ECO:0007669"/>
    <property type="project" value="TreeGrafter"/>
</dbReference>
<dbReference type="SUPFAM" id="SSF52954">
    <property type="entry name" value="Class II aaRS ABD-related"/>
    <property type="match status" value="1"/>
</dbReference>
<evidence type="ECO:0000259" key="3">
    <source>
        <dbReference type="PROSITE" id="PS50118"/>
    </source>
</evidence>
<dbReference type="InterPro" id="IPR009071">
    <property type="entry name" value="HMG_box_dom"/>
</dbReference>
<keyword evidence="1" id="KW-0238">DNA-binding</keyword>
<feature type="region of interest" description="Disordered" evidence="2">
    <location>
        <begin position="282"/>
        <end position="395"/>
    </location>
</feature>
<dbReference type="GO" id="GO:0006364">
    <property type="term" value="P:rRNA processing"/>
    <property type="evidence" value="ECO:0007669"/>
    <property type="project" value="InterPro"/>
</dbReference>
<dbReference type="PROSITE" id="PS50833">
    <property type="entry name" value="BRIX"/>
    <property type="match status" value="1"/>
</dbReference>
<evidence type="ECO:0000313" key="6">
    <source>
        <dbReference type="Proteomes" id="UP001152759"/>
    </source>
</evidence>
<keyword evidence="1" id="KW-0539">Nucleus</keyword>
<dbReference type="EMBL" id="OU963862">
    <property type="protein sequence ID" value="CAH0382368.1"/>
    <property type="molecule type" value="Genomic_DNA"/>
</dbReference>
<dbReference type="GO" id="GO:0042274">
    <property type="term" value="P:ribosomal small subunit biogenesis"/>
    <property type="evidence" value="ECO:0007669"/>
    <property type="project" value="UniProtKB-ARBA"/>
</dbReference>
<dbReference type="GO" id="GO:0032040">
    <property type="term" value="C:small-subunit processome"/>
    <property type="evidence" value="ECO:0007669"/>
    <property type="project" value="TreeGrafter"/>
</dbReference>
<feature type="compositionally biased region" description="Polar residues" evidence="2">
    <location>
        <begin position="307"/>
        <end position="319"/>
    </location>
</feature>
<keyword evidence="6" id="KW-1185">Reference proteome</keyword>
<dbReference type="SUPFAM" id="SSF47095">
    <property type="entry name" value="HMG-box"/>
    <property type="match status" value="1"/>
</dbReference>
<dbReference type="Pfam" id="PF00505">
    <property type="entry name" value="HMG_box"/>
    <property type="match status" value="1"/>
</dbReference>
<accession>A0A9P0EZH6</accession>
<feature type="domain" description="Brix" evidence="4">
    <location>
        <begin position="94"/>
        <end position="286"/>
    </location>
</feature>
<dbReference type="PANTHER" id="PTHR22734">
    <property type="entry name" value="U3 SMALL NUCLEOLAR RIBONUCLEOPROTEIN PROTEIN IMP4"/>
    <property type="match status" value="1"/>
</dbReference>
<dbReference type="Gene3D" id="3.40.50.10480">
    <property type="entry name" value="Probable brix-domain ribosomal biogenesis protein"/>
    <property type="match status" value="1"/>
</dbReference>
<feature type="compositionally biased region" description="Basic and acidic residues" evidence="2">
    <location>
        <begin position="292"/>
        <end position="304"/>
    </location>
</feature>
<evidence type="ECO:0000313" key="5">
    <source>
        <dbReference type="EMBL" id="CAH0382368.1"/>
    </source>
</evidence>
<dbReference type="PROSITE" id="PS50118">
    <property type="entry name" value="HMG_BOX_2"/>
    <property type="match status" value="1"/>
</dbReference>
<evidence type="ECO:0000259" key="4">
    <source>
        <dbReference type="PROSITE" id="PS50833"/>
    </source>
</evidence>
<proteinExistence type="predicted"/>
<evidence type="ECO:0000256" key="1">
    <source>
        <dbReference type="PROSITE-ProRule" id="PRU00267"/>
    </source>
</evidence>
<feature type="DNA-binding region" description="HMG box" evidence="1">
    <location>
        <begin position="429"/>
        <end position="497"/>
    </location>
</feature>
<dbReference type="InterPro" id="IPR036910">
    <property type="entry name" value="HMG_box_dom_sf"/>
</dbReference>
<dbReference type="InterPro" id="IPR007109">
    <property type="entry name" value="Brix"/>
</dbReference>
<feature type="region of interest" description="Disordered" evidence="2">
    <location>
        <begin position="64"/>
        <end position="85"/>
    </location>
</feature>
<dbReference type="Gene3D" id="1.10.30.10">
    <property type="entry name" value="High mobility group box domain"/>
    <property type="match status" value="1"/>
</dbReference>
<dbReference type="AlphaFoldDB" id="A0A9P0EZH6"/>
<dbReference type="GO" id="GO:0042134">
    <property type="term" value="F:rRNA primary transcript binding"/>
    <property type="evidence" value="ECO:0007669"/>
    <property type="project" value="InterPro"/>
</dbReference>
<protein>
    <recommendedName>
        <fullName evidence="7">Brix domain-containing protein</fullName>
    </recommendedName>
</protein>
<organism evidence="5 6">
    <name type="scientific">Bemisia tabaci</name>
    <name type="common">Sweetpotato whitefly</name>
    <name type="synonym">Aleurodes tabaci</name>
    <dbReference type="NCBI Taxonomy" id="7038"/>
    <lineage>
        <taxon>Eukaryota</taxon>
        <taxon>Metazoa</taxon>
        <taxon>Ecdysozoa</taxon>
        <taxon>Arthropoda</taxon>
        <taxon>Hexapoda</taxon>
        <taxon>Insecta</taxon>
        <taxon>Pterygota</taxon>
        <taxon>Neoptera</taxon>
        <taxon>Paraneoptera</taxon>
        <taxon>Hemiptera</taxon>
        <taxon>Sternorrhyncha</taxon>
        <taxon>Aleyrodoidea</taxon>
        <taxon>Aleyrodidae</taxon>
        <taxon>Aleyrodinae</taxon>
        <taxon>Bemisia</taxon>
    </lineage>
</organism>
<dbReference type="GO" id="GO:0034457">
    <property type="term" value="C:Mpp10 complex"/>
    <property type="evidence" value="ECO:0007669"/>
    <property type="project" value="UniProtKB-ARBA"/>
</dbReference>
<dbReference type="SMART" id="SM00398">
    <property type="entry name" value="HMG"/>
    <property type="match status" value="1"/>
</dbReference>
<dbReference type="GO" id="GO:0005654">
    <property type="term" value="C:nucleoplasm"/>
    <property type="evidence" value="ECO:0007669"/>
    <property type="project" value="UniProtKB-ARBA"/>
</dbReference>
<sequence>MLRRQARLRREYLYRKSLENRQRSIQNKKDRLRDCIENNKPVHTDLKKTALELHKKLEWEDEGPKAASMLGTEVGGTDGSHEDDEYHWAGVEDPKIMVTTSRDPSSRLKMFVKELRLIFPNAQRMNRGAYEMKQLVHACRANDVTDFIIVHENRGNPDGLIICHLPYGPTAYFTLSNVVMRHDIPDIGTMSEQFPHLIFHNFTTKLGERTKSILKYLFPVPKPDSKRVITFANHDDYIAFRHHTYKKSSCRAKGNFKLSLFFAGEFEVTGVSRSGRVRKKSSKLMDFESPEEIERQSRKQHAAENRTPATSKKVTQHVQQEIKRPIFPDLDTGRLTQVKEAHYSETDSEPGMYPAPGDEDPGSSLDSLDSEDDDDMEGGMMIDERGSNDTNTQPQGASLYMLERSKKKKLVVQDGKVVGRAKAERKDKGKSRFTAYMTWAKEVRGDLMKKHPELDFSQTSRKLSDLWKTVPQNEKYVWKKRAKRLADDMLIKEKTKKMIGSNSRKFINKQSNVVAVSSPVTTPKGQQVVHLGQPSVIGKIPVSPPDISRHSLIQFDSRMKGGEGLVQEPVLGTGLYKVVGTQPIDLAAHLRLLGESLNIIGERLKEHEGQIAVSGSYSVLLDSLICALGPLMCLMQQVGETNIIPNDRYAQVLDNIAYIMPGL</sequence>
<feature type="compositionally biased region" description="Acidic residues" evidence="2">
    <location>
        <begin position="368"/>
        <end position="377"/>
    </location>
</feature>
<dbReference type="PANTHER" id="PTHR22734:SF2">
    <property type="entry name" value="U3 SMALL NUCLEOLAR RIBONUCLEOPROTEIN PROTEIN IMP4"/>
    <property type="match status" value="1"/>
</dbReference>